<gene>
    <name evidence="1" type="ORF">BCR38DRAFT_485712</name>
</gene>
<dbReference type="OrthoDB" id="3335528at2759"/>
<comment type="caution">
    <text evidence="1">The sequence shown here is derived from an EMBL/GenBank/DDBJ whole genome shotgun (WGS) entry which is preliminary data.</text>
</comment>
<evidence type="ECO:0000313" key="2">
    <source>
        <dbReference type="Proteomes" id="UP000193689"/>
    </source>
</evidence>
<dbReference type="InterPro" id="IPR004304">
    <property type="entry name" value="FmdA_AmdA"/>
</dbReference>
<dbReference type="RefSeq" id="XP_040714585.1">
    <property type="nucleotide sequence ID" value="XM_040863929.1"/>
</dbReference>
<protein>
    <recommendedName>
        <fullName evidence="3">Acetamidase/Formamidase</fullName>
    </recommendedName>
</protein>
<evidence type="ECO:0008006" key="3">
    <source>
        <dbReference type="Google" id="ProtNLM"/>
    </source>
</evidence>
<keyword evidence="2" id="KW-1185">Reference proteome</keyword>
<sequence length="258" mass="27683">MTTFLGPGVLKVEFLELITADYGWTAILSGFGILADDFPEQKLKFWDLKGAKERGYIVFKEGIHVPFSPFLGVIGVAPAEDGEFGMVPPLETGGNIDTRHITVGSVLYLPVKVPGALLSCGDGHAAQGDGEVCGTAVETPMKARVRVSVEKGKGKRWVKSPYIITAPSAARPEMNVGDGREFVYLGIDEDIREATRKAVRGAVGWLVEEKGLEREEAYMLASVAGSLKMCEVVDMPNYAIGFAVPLGIFVEEGGGLCE</sequence>
<organism evidence="1 2">
    <name type="scientific">Pseudomassariella vexata</name>
    <dbReference type="NCBI Taxonomy" id="1141098"/>
    <lineage>
        <taxon>Eukaryota</taxon>
        <taxon>Fungi</taxon>
        <taxon>Dikarya</taxon>
        <taxon>Ascomycota</taxon>
        <taxon>Pezizomycotina</taxon>
        <taxon>Sordariomycetes</taxon>
        <taxon>Xylariomycetidae</taxon>
        <taxon>Amphisphaeriales</taxon>
        <taxon>Pseudomassariaceae</taxon>
        <taxon>Pseudomassariella</taxon>
    </lineage>
</organism>
<evidence type="ECO:0000313" key="1">
    <source>
        <dbReference type="EMBL" id="ORY62928.1"/>
    </source>
</evidence>
<dbReference type="Gene3D" id="2.60.120.580">
    <property type="entry name" value="Acetamidase/Formamidase-like domains"/>
    <property type="match status" value="1"/>
</dbReference>
<dbReference type="STRING" id="1141098.A0A1Y2DUJ3"/>
<dbReference type="SUPFAM" id="SSF141130">
    <property type="entry name" value="Acetamidase/Formamidase-like"/>
    <property type="match status" value="1"/>
</dbReference>
<dbReference type="PANTHER" id="PTHR31891:SF1">
    <property type="entry name" value="FORMAMIDASE C869.04-RELATED"/>
    <property type="match status" value="1"/>
</dbReference>
<dbReference type="Proteomes" id="UP000193689">
    <property type="component" value="Unassembled WGS sequence"/>
</dbReference>
<dbReference type="EMBL" id="MCFJ01000008">
    <property type="protein sequence ID" value="ORY62928.1"/>
    <property type="molecule type" value="Genomic_DNA"/>
</dbReference>
<dbReference type="GeneID" id="63780141"/>
<dbReference type="PANTHER" id="PTHR31891">
    <property type="entry name" value="FORMAMIDASE C869.04-RELATED"/>
    <property type="match status" value="1"/>
</dbReference>
<accession>A0A1Y2DUJ3</accession>
<proteinExistence type="predicted"/>
<dbReference type="GO" id="GO:0016811">
    <property type="term" value="F:hydrolase activity, acting on carbon-nitrogen (but not peptide) bonds, in linear amides"/>
    <property type="evidence" value="ECO:0007669"/>
    <property type="project" value="InterPro"/>
</dbReference>
<name>A0A1Y2DUJ3_9PEZI</name>
<dbReference type="Pfam" id="PF03069">
    <property type="entry name" value="FmdA_AmdA"/>
    <property type="match status" value="1"/>
</dbReference>
<dbReference type="Gene3D" id="3.10.28.20">
    <property type="entry name" value="Acetamidase/Formamidase-like domains"/>
    <property type="match status" value="1"/>
</dbReference>
<reference evidence="1 2" key="1">
    <citation type="submission" date="2016-07" db="EMBL/GenBank/DDBJ databases">
        <title>Pervasive Adenine N6-methylation of Active Genes in Fungi.</title>
        <authorList>
            <consortium name="DOE Joint Genome Institute"/>
            <person name="Mondo S.J."/>
            <person name="Dannebaum R.O."/>
            <person name="Kuo R.C."/>
            <person name="Labutti K."/>
            <person name="Haridas S."/>
            <person name="Kuo A."/>
            <person name="Salamov A."/>
            <person name="Ahrendt S.R."/>
            <person name="Lipzen A."/>
            <person name="Sullivan W."/>
            <person name="Andreopoulos W.B."/>
            <person name="Clum A."/>
            <person name="Lindquist E."/>
            <person name="Daum C."/>
            <person name="Ramamoorthy G.K."/>
            <person name="Gryganskyi A."/>
            <person name="Culley D."/>
            <person name="Magnuson J.K."/>
            <person name="James T.Y."/>
            <person name="O'Malley M.A."/>
            <person name="Stajich J.E."/>
            <person name="Spatafora J.W."/>
            <person name="Visel A."/>
            <person name="Grigoriev I.V."/>
        </authorList>
    </citation>
    <scope>NUCLEOTIDE SEQUENCE [LARGE SCALE GENOMIC DNA]</scope>
    <source>
        <strain evidence="1 2">CBS 129021</strain>
    </source>
</reference>
<dbReference type="AlphaFoldDB" id="A0A1Y2DUJ3"/>
<dbReference type="InParanoid" id="A0A1Y2DUJ3"/>